<gene>
    <name evidence="1" type="ORF">DWZ83_06955</name>
</gene>
<evidence type="ECO:0000313" key="2">
    <source>
        <dbReference type="Proteomes" id="UP000284868"/>
    </source>
</evidence>
<dbReference type="Proteomes" id="UP000284868">
    <property type="component" value="Unassembled WGS sequence"/>
</dbReference>
<dbReference type="AlphaFoldDB" id="A0A415PAQ0"/>
<keyword evidence="2" id="KW-1185">Reference proteome</keyword>
<dbReference type="EMBL" id="QRPK01000033">
    <property type="protein sequence ID" value="RHM09813.1"/>
    <property type="molecule type" value="Genomic_DNA"/>
</dbReference>
<name>A0A415PAQ0_9FIRM</name>
<dbReference type="RefSeq" id="WP_118365668.1">
    <property type="nucleotide sequence ID" value="NZ_JAJBMQ010000058.1"/>
</dbReference>
<dbReference type="OrthoDB" id="1645525at2"/>
<reference evidence="1 2" key="1">
    <citation type="submission" date="2018-08" db="EMBL/GenBank/DDBJ databases">
        <title>A genome reference for cultivated species of the human gut microbiota.</title>
        <authorList>
            <person name="Zou Y."/>
            <person name="Xue W."/>
            <person name="Luo G."/>
        </authorList>
    </citation>
    <scope>NUCLEOTIDE SEQUENCE [LARGE SCALE GENOMIC DNA]</scope>
    <source>
        <strain evidence="1 2">AF35-6BH</strain>
    </source>
</reference>
<sequence length="220" mass="26163">MKFINQNDIMMFLEKPITRLSVFEIETIDAMLSMCEPAFIKMQENFKVCIDFATFKFQLLKTMGEFLSKCDTCSEECLSNPHKHVEAKRYEQNHIDSTRWPTRLQKTTQENFFIMEYCITYADILFRYLLDAGIEKQAAHVLSEQAMLELAKWIEQNCIRKCNYECLRRYRSMGYCTLCSYMIQPLPCPKKQEIKPSVLGMQEEDFMCRREESPKKKVMH</sequence>
<proteinExistence type="predicted"/>
<protein>
    <submittedName>
        <fullName evidence="1">Uncharacterized protein</fullName>
    </submittedName>
</protein>
<evidence type="ECO:0000313" key="1">
    <source>
        <dbReference type="EMBL" id="RHM09813.1"/>
    </source>
</evidence>
<organism evidence="1 2">
    <name type="scientific">Amedibacillus dolichus</name>
    <dbReference type="NCBI Taxonomy" id="31971"/>
    <lineage>
        <taxon>Bacteria</taxon>
        <taxon>Bacillati</taxon>
        <taxon>Bacillota</taxon>
        <taxon>Erysipelotrichia</taxon>
        <taxon>Erysipelotrichales</taxon>
        <taxon>Erysipelotrichaceae</taxon>
        <taxon>Amedibacillus</taxon>
    </lineage>
</organism>
<comment type="caution">
    <text evidence="1">The sequence shown here is derived from an EMBL/GenBank/DDBJ whole genome shotgun (WGS) entry which is preliminary data.</text>
</comment>
<accession>A0A415PAQ0</accession>